<sequence length="288" mass="33215">MLKKWFVICLLLIGAENVAQAQYFYRWTELGVSGGATQYFGDLNDNYGFHNIRENVGVFCRYNLNHYLALRFSANYARVGYDDKYNKNPYQNERNLNFQSNIFDATVQAEFNFFRFETGNLDNEWTPYITGGIGGFYYDPYTIFNGDKYYLRGIGTEGQNLPAYADRKYTNFALCFPIGVGVKWWLLPGVNMGLEITDRLTTTDYLDDVSTTYVGANNFASDPSVINPTYYIQDRSLLKNPSDPLGRAGKQRGNSATKDQYVMLQLHLSVQLRTYKCPVTPPYWRTHY</sequence>
<keyword evidence="1" id="KW-0732">Signal</keyword>
<gene>
    <name evidence="3" type="ORF">GCM10023092_11680</name>
</gene>
<protein>
    <recommendedName>
        <fullName evidence="2">DUF6089 domain-containing protein</fullName>
    </recommendedName>
</protein>
<evidence type="ECO:0000256" key="1">
    <source>
        <dbReference type="SAM" id="SignalP"/>
    </source>
</evidence>
<comment type="caution">
    <text evidence="3">The sequence shown here is derived from an EMBL/GenBank/DDBJ whole genome shotgun (WGS) entry which is preliminary data.</text>
</comment>
<evidence type="ECO:0000259" key="2">
    <source>
        <dbReference type="Pfam" id="PF19573"/>
    </source>
</evidence>
<evidence type="ECO:0000313" key="3">
    <source>
        <dbReference type="EMBL" id="GAA4452514.1"/>
    </source>
</evidence>
<proteinExistence type="predicted"/>
<dbReference type="InterPro" id="IPR011250">
    <property type="entry name" value="OMP/PagP_B-barrel"/>
</dbReference>
<reference evidence="4" key="1">
    <citation type="journal article" date="2019" name="Int. J. Syst. Evol. Microbiol.">
        <title>The Global Catalogue of Microorganisms (GCM) 10K type strain sequencing project: providing services to taxonomists for standard genome sequencing and annotation.</title>
        <authorList>
            <consortium name="The Broad Institute Genomics Platform"/>
            <consortium name="The Broad Institute Genome Sequencing Center for Infectious Disease"/>
            <person name="Wu L."/>
            <person name="Ma J."/>
        </authorList>
    </citation>
    <scope>NUCLEOTIDE SEQUENCE [LARGE SCALE GENOMIC DNA]</scope>
    <source>
        <strain evidence="4">JCM 31921</strain>
    </source>
</reference>
<feature type="chain" id="PRO_5047358353" description="DUF6089 domain-containing protein" evidence="1">
    <location>
        <begin position="22"/>
        <end position="288"/>
    </location>
</feature>
<dbReference type="EMBL" id="BAABEZ010000014">
    <property type="protein sequence ID" value="GAA4452514.1"/>
    <property type="molecule type" value="Genomic_DNA"/>
</dbReference>
<dbReference type="Proteomes" id="UP001501410">
    <property type="component" value="Unassembled WGS sequence"/>
</dbReference>
<accession>A0ABP8MLS6</accession>
<dbReference type="SUPFAM" id="SSF56925">
    <property type="entry name" value="OMPA-like"/>
    <property type="match status" value="1"/>
</dbReference>
<keyword evidence="4" id="KW-1185">Reference proteome</keyword>
<organism evidence="3 4">
    <name type="scientific">Rurimicrobium arvi</name>
    <dbReference type="NCBI Taxonomy" id="2049916"/>
    <lineage>
        <taxon>Bacteria</taxon>
        <taxon>Pseudomonadati</taxon>
        <taxon>Bacteroidota</taxon>
        <taxon>Chitinophagia</taxon>
        <taxon>Chitinophagales</taxon>
        <taxon>Chitinophagaceae</taxon>
        <taxon>Rurimicrobium</taxon>
    </lineage>
</organism>
<dbReference type="Gene3D" id="2.40.160.20">
    <property type="match status" value="1"/>
</dbReference>
<feature type="domain" description="DUF6089" evidence="2">
    <location>
        <begin position="6"/>
        <end position="209"/>
    </location>
</feature>
<feature type="signal peptide" evidence="1">
    <location>
        <begin position="1"/>
        <end position="21"/>
    </location>
</feature>
<dbReference type="InterPro" id="IPR045743">
    <property type="entry name" value="DUF6089"/>
</dbReference>
<name>A0ABP8MLS6_9BACT</name>
<dbReference type="RefSeq" id="WP_344823836.1">
    <property type="nucleotide sequence ID" value="NZ_BAABEZ010000014.1"/>
</dbReference>
<evidence type="ECO:0000313" key="4">
    <source>
        <dbReference type="Proteomes" id="UP001501410"/>
    </source>
</evidence>
<dbReference type="Pfam" id="PF19573">
    <property type="entry name" value="DUF6089"/>
    <property type="match status" value="1"/>
</dbReference>